<evidence type="ECO:0000256" key="1">
    <source>
        <dbReference type="SAM" id="MobiDB-lite"/>
    </source>
</evidence>
<organism evidence="2">
    <name type="scientific">Anguilla anguilla</name>
    <name type="common">European freshwater eel</name>
    <name type="synonym">Muraena anguilla</name>
    <dbReference type="NCBI Taxonomy" id="7936"/>
    <lineage>
        <taxon>Eukaryota</taxon>
        <taxon>Metazoa</taxon>
        <taxon>Chordata</taxon>
        <taxon>Craniata</taxon>
        <taxon>Vertebrata</taxon>
        <taxon>Euteleostomi</taxon>
        <taxon>Actinopterygii</taxon>
        <taxon>Neopterygii</taxon>
        <taxon>Teleostei</taxon>
        <taxon>Anguilliformes</taxon>
        <taxon>Anguillidae</taxon>
        <taxon>Anguilla</taxon>
    </lineage>
</organism>
<reference evidence="2" key="2">
    <citation type="journal article" date="2015" name="Fish Shellfish Immunol.">
        <title>Early steps in the European eel (Anguilla anguilla)-Vibrio vulnificus interaction in the gills: Role of the RtxA13 toxin.</title>
        <authorList>
            <person name="Callol A."/>
            <person name="Pajuelo D."/>
            <person name="Ebbesson L."/>
            <person name="Teles M."/>
            <person name="MacKenzie S."/>
            <person name="Amaro C."/>
        </authorList>
    </citation>
    <scope>NUCLEOTIDE SEQUENCE</scope>
</reference>
<name>A0A0E9U268_ANGAN</name>
<sequence length="33" mass="3466">MQSTSGVAGRTSSDQKTPGPFPSARTMAVRCRP</sequence>
<feature type="compositionally biased region" description="Polar residues" evidence="1">
    <location>
        <begin position="1"/>
        <end position="16"/>
    </location>
</feature>
<evidence type="ECO:0000313" key="2">
    <source>
        <dbReference type="EMBL" id="JAH59265.1"/>
    </source>
</evidence>
<proteinExistence type="predicted"/>
<protein>
    <submittedName>
        <fullName evidence="2">Uncharacterized protein</fullName>
    </submittedName>
</protein>
<accession>A0A0E9U268</accession>
<dbReference type="EMBL" id="GBXM01049312">
    <property type="protein sequence ID" value="JAH59265.1"/>
    <property type="molecule type" value="Transcribed_RNA"/>
</dbReference>
<feature type="region of interest" description="Disordered" evidence="1">
    <location>
        <begin position="1"/>
        <end position="33"/>
    </location>
</feature>
<dbReference type="AlphaFoldDB" id="A0A0E9U268"/>
<reference evidence="2" key="1">
    <citation type="submission" date="2014-11" db="EMBL/GenBank/DDBJ databases">
        <authorList>
            <person name="Amaro Gonzalez C."/>
        </authorList>
    </citation>
    <scope>NUCLEOTIDE SEQUENCE</scope>
</reference>